<reference evidence="1 2" key="1">
    <citation type="submission" date="2019-09" db="EMBL/GenBank/DDBJ databases">
        <authorList>
            <person name="Depoorter E."/>
        </authorList>
    </citation>
    <scope>NUCLEOTIDE SEQUENCE [LARGE SCALE GENOMIC DNA]</scope>
    <source>
        <strain evidence="1">LMG 24065</strain>
    </source>
</reference>
<name>A0A6P2ITP0_9BURK</name>
<protein>
    <submittedName>
        <fullName evidence="1">Uncharacterized protein</fullName>
    </submittedName>
</protein>
<dbReference type="GeneID" id="93026584"/>
<gene>
    <name evidence="1" type="ORF">BDI24065_01504</name>
</gene>
<dbReference type="RefSeq" id="WP_174919770.1">
    <property type="nucleotide sequence ID" value="NZ_CABVPN010000006.1"/>
</dbReference>
<dbReference type="AlphaFoldDB" id="A0A6P2ITP0"/>
<keyword evidence="2" id="KW-1185">Reference proteome</keyword>
<dbReference type="EMBL" id="CABVPN010000006">
    <property type="protein sequence ID" value="VWB34463.1"/>
    <property type="molecule type" value="Genomic_DNA"/>
</dbReference>
<sequence>MRDYVTTGWQLPRDVIATPYMGDAAGDNVWDYEREAAAAVRDAAFILPIMAPAPWPSDTPRDYYVISMHRTMREHRLWS</sequence>
<evidence type="ECO:0000313" key="1">
    <source>
        <dbReference type="EMBL" id="VWB34463.1"/>
    </source>
</evidence>
<accession>A0A6P2ITP0</accession>
<organism evidence="1 2">
    <name type="scientific">Burkholderia diffusa</name>
    <dbReference type="NCBI Taxonomy" id="488732"/>
    <lineage>
        <taxon>Bacteria</taxon>
        <taxon>Pseudomonadati</taxon>
        <taxon>Pseudomonadota</taxon>
        <taxon>Betaproteobacteria</taxon>
        <taxon>Burkholderiales</taxon>
        <taxon>Burkholderiaceae</taxon>
        <taxon>Burkholderia</taxon>
        <taxon>Burkholderia cepacia complex</taxon>
    </lineage>
</organism>
<dbReference type="Proteomes" id="UP000494125">
    <property type="component" value="Unassembled WGS sequence"/>
</dbReference>
<evidence type="ECO:0000313" key="2">
    <source>
        <dbReference type="Proteomes" id="UP000494125"/>
    </source>
</evidence>
<proteinExistence type="predicted"/>